<dbReference type="Proteomes" id="UP000718278">
    <property type="component" value="Unassembled WGS sequence"/>
</dbReference>
<dbReference type="PANTHER" id="PTHR33933:SF1">
    <property type="entry name" value="PROTEIN ADENYLYLTRANSFERASE MNTA-RELATED"/>
    <property type="match status" value="1"/>
</dbReference>
<accession>A0ABS3K1X5</accession>
<evidence type="ECO:0000313" key="3">
    <source>
        <dbReference type="Proteomes" id="UP000718278"/>
    </source>
</evidence>
<dbReference type="CDD" id="cd05403">
    <property type="entry name" value="NT_KNTase_like"/>
    <property type="match status" value="1"/>
</dbReference>
<organism evidence="2 3">
    <name type="scientific">Brucella pituitosa</name>
    <dbReference type="NCBI Taxonomy" id="571256"/>
    <lineage>
        <taxon>Bacteria</taxon>
        <taxon>Pseudomonadati</taxon>
        <taxon>Pseudomonadota</taxon>
        <taxon>Alphaproteobacteria</taxon>
        <taxon>Hyphomicrobiales</taxon>
        <taxon>Brucellaceae</taxon>
        <taxon>Brucella/Ochrobactrum group</taxon>
        <taxon>Brucella</taxon>
    </lineage>
</organism>
<dbReference type="InterPro" id="IPR041633">
    <property type="entry name" value="Polbeta"/>
</dbReference>
<gene>
    <name evidence="2" type="ORF">IPV26_14695</name>
</gene>
<dbReference type="PANTHER" id="PTHR33933">
    <property type="entry name" value="NUCLEOTIDYLTRANSFERASE"/>
    <property type="match status" value="1"/>
</dbReference>
<evidence type="ECO:0000259" key="1">
    <source>
        <dbReference type="PROSITE" id="PS50910"/>
    </source>
</evidence>
<dbReference type="EMBL" id="JADIJS010000003">
    <property type="protein sequence ID" value="MBO1040914.1"/>
    <property type="molecule type" value="Genomic_DNA"/>
</dbReference>
<sequence length="303" mass="35138">MKSSIDHLPLVKQNELCRIVQILLEELDDALKLGSADFKKRGRILKIILFGSYARGDWVDEPHTSKGYQSDYDLLIIVNDRRLTEFATYWNKADDRLIHAPELKTPVKFIVHSRREVNNALKQGQYFFVDIRRDGIVLYELDDEPLTEPQPISDREAYQIAKGYFEDRVPHAQKFSKGAKFYIAEGDFKEAAFLLHQSIEQAYSGLLLTLTNYTPASHDVKFLRSIAESQAPSLANIWPRDQQRYSAWFNVVNEAYVKARYSKHFEIGEEALDWLSGRTQELIDEIEVICQLHLLKLKQEPAF</sequence>
<dbReference type="PROSITE" id="PS50910">
    <property type="entry name" value="HEPN"/>
    <property type="match status" value="1"/>
</dbReference>
<dbReference type="SUPFAM" id="SSF81593">
    <property type="entry name" value="Nucleotidyltransferase substrate binding subunit/domain"/>
    <property type="match status" value="1"/>
</dbReference>
<dbReference type="SUPFAM" id="SSF81301">
    <property type="entry name" value="Nucleotidyltransferase"/>
    <property type="match status" value="1"/>
</dbReference>
<proteinExistence type="predicted"/>
<feature type="domain" description="HEPN" evidence="1">
    <location>
        <begin position="169"/>
        <end position="289"/>
    </location>
</feature>
<reference evidence="2 3" key="1">
    <citation type="submission" date="2020-10" db="EMBL/GenBank/DDBJ databases">
        <title>Genomic characterization of underground lake bacteria from Wind Cave National Park: Insight into the archetypical LuxI/LuxR and identification of LuxR solos.</title>
        <authorList>
            <person name="Wengert P.C."/>
            <person name="Savka M.A."/>
        </authorList>
    </citation>
    <scope>NUCLEOTIDE SEQUENCE [LARGE SCALE GENOMIC DNA]</scope>
    <source>
        <strain evidence="2 3">SD316</strain>
    </source>
</reference>
<dbReference type="Pfam" id="PF18765">
    <property type="entry name" value="Polbeta"/>
    <property type="match status" value="1"/>
</dbReference>
<name>A0ABS3K1X5_9HYPH</name>
<evidence type="ECO:0000313" key="2">
    <source>
        <dbReference type="EMBL" id="MBO1040914.1"/>
    </source>
</evidence>
<protein>
    <submittedName>
        <fullName evidence="2">HEPN domain-containing protein</fullName>
    </submittedName>
</protein>
<dbReference type="InterPro" id="IPR043519">
    <property type="entry name" value="NT_sf"/>
</dbReference>
<dbReference type="InterPro" id="IPR007842">
    <property type="entry name" value="HEPN_dom"/>
</dbReference>
<dbReference type="Pfam" id="PF05168">
    <property type="entry name" value="HEPN"/>
    <property type="match status" value="1"/>
</dbReference>
<dbReference type="RefSeq" id="WP_207489289.1">
    <property type="nucleotide sequence ID" value="NZ_JADIJS010000003.1"/>
</dbReference>
<dbReference type="SMART" id="SM00748">
    <property type="entry name" value="HEPN"/>
    <property type="match status" value="1"/>
</dbReference>
<keyword evidence="3" id="KW-1185">Reference proteome</keyword>
<comment type="caution">
    <text evidence="2">The sequence shown here is derived from an EMBL/GenBank/DDBJ whole genome shotgun (WGS) entry which is preliminary data.</text>
</comment>
<dbReference type="Gene3D" id="3.30.460.10">
    <property type="entry name" value="Beta Polymerase, domain 2"/>
    <property type="match status" value="1"/>
</dbReference>
<dbReference type="Gene3D" id="1.20.120.330">
    <property type="entry name" value="Nucleotidyltransferases domain 2"/>
    <property type="match status" value="1"/>
</dbReference>
<dbReference type="InterPro" id="IPR052548">
    <property type="entry name" value="Type_VII_TA_antitoxin"/>
</dbReference>